<comment type="catalytic activity">
    <reaction evidence="1">
        <text>a ribonucleoside 5'-phosphate + H2O = a ribonucleoside + phosphate</text>
        <dbReference type="Rhea" id="RHEA:12484"/>
        <dbReference type="ChEBI" id="CHEBI:15377"/>
        <dbReference type="ChEBI" id="CHEBI:18254"/>
        <dbReference type="ChEBI" id="CHEBI:43474"/>
        <dbReference type="ChEBI" id="CHEBI:58043"/>
        <dbReference type="EC" id="3.1.3.5"/>
    </reaction>
</comment>
<dbReference type="InterPro" id="IPR036523">
    <property type="entry name" value="SurE-like_sf"/>
</dbReference>
<dbReference type="PANTHER" id="PTHR30457:SF0">
    <property type="entry name" value="PHOSPHATASE, PUTATIVE (AFU_ORTHOLOGUE AFUA_4G01070)-RELATED"/>
    <property type="match status" value="1"/>
</dbReference>
<keyword evidence="9" id="KW-1185">Reference proteome</keyword>
<proteinExistence type="inferred from homology"/>
<keyword evidence="6" id="KW-0732">Signal</keyword>
<evidence type="ECO:0000259" key="7">
    <source>
        <dbReference type="Pfam" id="PF01975"/>
    </source>
</evidence>
<evidence type="ECO:0000256" key="5">
    <source>
        <dbReference type="ARBA" id="ARBA00022801"/>
    </source>
</evidence>
<dbReference type="PANTHER" id="PTHR30457">
    <property type="entry name" value="5'-NUCLEOTIDASE SURE"/>
    <property type="match status" value="1"/>
</dbReference>
<keyword evidence="5" id="KW-0378">Hydrolase</keyword>
<dbReference type="SUPFAM" id="SSF64167">
    <property type="entry name" value="SurE-like"/>
    <property type="match status" value="1"/>
</dbReference>
<sequence length="358" mass="37189">MQRTLRTLLVVACTTGAAFSSLAVAAEQHSPSPQSTKPLTGLRVLLSNDDSMQAAKASHADGLGLYEIRKALCDAGADVVVMAPWQVQSGKGTAVTNGGTLTLARRTQLPAGYENDCAGTRSGSPVYGICLSSGPCAPDSPSATPSDTVKFALRTGLAAKAGWKNGPDLVVTGINSGPNVSAQVNDSGTVGAAIAAIDQGVPAIALSSSGDASQTRFPVANYRAHARFAAAFVSGLRERNLFTDRFALKVDYPDVSAGQRAKAPAWTSVGHGQVVWHAYEAKSPAGSDSYDITLGMCPGRPGDPCTETVRDADSTTLLDRGHITVAPITADRTYGVRADGGRELSRIEQYVTRQAPRS</sequence>
<organism evidence="8 9">
    <name type="scientific">Streptomyces mesophilus</name>
    <dbReference type="NCBI Taxonomy" id="1775132"/>
    <lineage>
        <taxon>Bacteria</taxon>
        <taxon>Bacillati</taxon>
        <taxon>Actinomycetota</taxon>
        <taxon>Actinomycetes</taxon>
        <taxon>Kitasatosporales</taxon>
        <taxon>Streptomycetaceae</taxon>
        <taxon>Streptomyces</taxon>
    </lineage>
</organism>
<evidence type="ECO:0000256" key="6">
    <source>
        <dbReference type="SAM" id="SignalP"/>
    </source>
</evidence>
<dbReference type="GO" id="GO:0046872">
    <property type="term" value="F:metal ion binding"/>
    <property type="evidence" value="ECO:0007669"/>
    <property type="project" value="UniProtKB-KW"/>
</dbReference>
<dbReference type="Gene3D" id="3.40.1210.10">
    <property type="entry name" value="Survival protein SurE-like phosphatase/nucleotidase"/>
    <property type="match status" value="1"/>
</dbReference>
<dbReference type="Pfam" id="PF01975">
    <property type="entry name" value="SurE"/>
    <property type="match status" value="1"/>
</dbReference>
<comment type="caution">
    <text evidence="8">The sequence shown here is derived from an EMBL/GenBank/DDBJ whole genome shotgun (WGS) entry which is preliminary data.</text>
</comment>
<accession>A0A6G4XC27</accession>
<evidence type="ECO:0000256" key="1">
    <source>
        <dbReference type="ARBA" id="ARBA00000815"/>
    </source>
</evidence>
<dbReference type="InterPro" id="IPR002828">
    <property type="entry name" value="SurE-like_Pase/nucleotidase"/>
</dbReference>
<dbReference type="Proteomes" id="UP000481109">
    <property type="component" value="Unassembled WGS sequence"/>
</dbReference>
<dbReference type="GO" id="GO:0008253">
    <property type="term" value="F:5'-nucleotidase activity"/>
    <property type="evidence" value="ECO:0007669"/>
    <property type="project" value="UniProtKB-EC"/>
</dbReference>
<dbReference type="EMBL" id="JAAKZW010000003">
    <property type="protein sequence ID" value="NGO74397.1"/>
    <property type="molecule type" value="Genomic_DNA"/>
</dbReference>
<feature type="domain" description="Survival protein SurE-like phosphatase/nucleotidase" evidence="7">
    <location>
        <begin position="44"/>
        <end position="271"/>
    </location>
</feature>
<dbReference type="AlphaFoldDB" id="A0A6G4XC27"/>
<comment type="similarity">
    <text evidence="2">Belongs to the SurE nucleotidase family.</text>
</comment>
<name>A0A6G4XC27_9ACTN</name>
<feature type="signal peptide" evidence="6">
    <location>
        <begin position="1"/>
        <end position="25"/>
    </location>
</feature>
<gene>
    <name evidence="8" type="ORF">G6045_01670</name>
</gene>
<evidence type="ECO:0000256" key="4">
    <source>
        <dbReference type="ARBA" id="ARBA00022723"/>
    </source>
</evidence>
<reference evidence="8 9" key="1">
    <citation type="submission" date="2020-02" db="EMBL/GenBank/DDBJ databases">
        <title>Whole-genome analyses of novel actinobacteria.</title>
        <authorList>
            <person name="Sahin N."/>
            <person name="Tokatli A."/>
        </authorList>
    </citation>
    <scope>NUCLEOTIDE SEQUENCE [LARGE SCALE GENOMIC DNA]</scope>
    <source>
        <strain evidence="8 9">YC504</strain>
    </source>
</reference>
<evidence type="ECO:0000256" key="3">
    <source>
        <dbReference type="ARBA" id="ARBA00012643"/>
    </source>
</evidence>
<dbReference type="EC" id="3.1.3.5" evidence="3"/>
<feature type="chain" id="PRO_5026257023" description="5'-nucleotidase" evidence="6">
    <location>
        <begin position="26"/>
        <end position="358"/>
    </location>
</feature>
<evidence type="ECO:0000256" key="2">
    <source>
        <dbReference type="ARBA" id="ARBA00011062"/>
    </source>
</evidence>
<dbReference type="InterPro" id="IPR030048">
    <property type="entry name" value="SurE"/>
</dbReference>
<evidence type="ECO:0000313" key="8">
    <source>
        <dbReference type="EMBL" id="NGO74397.1"/>
    </source>
</evidence>
<dbReference type="RefSeq" id="WP_165329923.1">
    <property type="nucleotide sequence ID" value="NZ_JAAKZW010000003.1"/>
</dbReference>
<protein>
    <recommendedName>
        <fullName evidence="3">5'-nucleotidase</fullName>
        <ecNumber evidence="3">3.1.3.5</ecNumber>
    </recommendedName>
</protein>
<evidence type="ECO:0000313" key="9">
    <source>
        <dbReference type="Proteomes" id="UP000481109"/>
    </source>
</evidence>
<keyword evidence="4" id="KW-0479">Metal-binding</keyword>